<protein>
    <submittedName>
        <fullName evidence="10">Type II secretion system protein F</fullName>
    </submittedName>
</protein>
<feature type="domain" description="Type II secretion system protein GspF" evidence="9">
    <location>
        <begin position="43"/>
        <end position="166"/>
    </location>
</feature>
<name>A0A518K8Z0_9BACT</name>
<keyword evidence="3" id="KW-1003">Cell membrane</keyword>
<dbReference type="Gene3D" id="1.20.81.30">
    <property type="entry name" value="Type II secretion system (T2SS), domain F"/>
    <property type="match status" value="2"/>
</dbReference>
<keyword evidence="4" id="KW-0997">Cell inner membrane</keyword>
<proteinExistence type="inferred from homology"/>
<reference evidence="10 11" key="1">
    <citation type="submission" date="2019-02" db="EMBL/GenBank/DDBJ databases">
        <title>Deep-cultivation of Planctomycetes and their phenomic and genomic characterization uncovers novel biology.</title>
        <authorList>
            <person name="Wiegand S."/>
            <person name="Jogler M."/>
            <person name="Boedeker C."/>
            <person name="Pinto D."/>
            <person name="Vollmers J."/>
            <person name="Rivas-Marin E."/>
            <person name="Kohn T."/>
            <person name="Peeters S.H."/>
            <person name="Heuer A."/>
            <person name="Rast P."/>
            <person name="Oberbeckmann S."/>
            <person name="Bunk B."/>
            <person name="Jeske O."/>
            <person name="Meyerdierks A."/>
            <person name="Storesund J.E."/>
            <person name="Kallscheuer N."/>
            <person name="Luecker S."/>
            <person name="Lage O.M."/>
            <person name="Pohl T."/>
            <person name="Merkel B.J."/>
            <person name="Hornburger P."/>
            <person name="Mueller R.-W."/>
            <person name="Bruemmer F."/>
            <person name="Labrenz M."/>
            <person name="Spormann A.M."/>
            <person name="Op den Camp H."/>
            <person name="Overmann J."/>
            <person name="Amann R."/>
            <person name="Jetten M.S.M."/>
            <person name="Mascher T."/>
            <person name="Medema M.H."/>
            <person name="Devos D.P."/>
            <person name="Kaster A.-K."/>
            <person name="Ovreas L."/>
            <person name="Rohde M."/>
            <person name="Galperin M.Y."/>
            <person name="Jogler C."/>
        </authorList>
    </citation>
    <scope>NUCLEOTIDE SEQUENCE [LARGE SCALE GENOMIC DNA]</scope>
    <source>
        <strain evidence="10 11">Spa11</strain>
    </source>
</reference>
<keyword evidence="11" id="KW-1185">Reference proteome</keyword>
<evidence type="ECO:0000256" key="4">
    <source>
        <dbReference type="ARBA" id="ARBA00022519"/>
    </source>
</evidence>
<dbReference type="InterPro" id="IPR003004">
    <property type="entry name" value="GspF/PilC"/>
</dbReference>
<dbReference type="GO" id="GO:0005886">
    <property type="term" value="C:plasma membrane"/>
    <property type="evidence" value="ECO:0007669"/>
    <property type="project" value="UniProtKB-SubCell"/>
</dbReference>
<evidence type="ECO:0000256" key="8">
    <source>
        <dbReference type="SAM" id="Phobius"/>
    </source>
</evidence>
<evidence type="ECO:0000256" key="7">
    <source>
        <dbReference type="ARBA" id="ARBA00023136"/>
    </source>
</evidence>
<dbReference type="PANTHER" id="PTHR30012:SF0">
    <property type="entry name" value="TYPE II SECRETION SYSTEM PROTEIN F-RELATED"/>
    <property type="match status" value="1"/>
</dbReference>
<dbReference type="Proteomes" id="UP000316426">
    <property type="component" value="Chromosome"/>
</dbReference>
<dbReference type="InterPro" id="IPR042094">
    <property type="entry name" value="T2SS_GspF_sf"/>
</dbReference>
<evidence type="ECO:0000313" key="10">
    <source>
        <dbReference type="EMBL" id="QDV74261.1"/>
    </source>
</evidence>
<evidence type="ECO:0000256" key="2">
    <source>
        <dbReference type="ARBA" id="ARBA00005745"/>
    </source>
</evidence>
<evidence type="ECO:0000256" key="1">
    <source>
        <dbReference type="ARBA" id="ARBA00004429"/>
    </source>
</evidence>
<gene>
    <name evidence="10" type="primary">gspF</name>
    <name evidence="10" type="ORF">Spa11_24610</name>
</gene>
<evidence type="ECO:0000256" key="3">
    <source>
        <dbReference type="ARBA" id="ARBA00022475"/>
    </source>
</evidence>
<evidence type="ECO:0000256" key="6">
    <source>
        <dbReference type="ARBA" id="ARBA00022989"/>
    </source>
</evidence>
<comment type="subcellular location">
    <subcellularLocation>
        <location evidence="1">Cell inner membrane</location>
        <topology evidence="1">Multi-pass membrane protein</topology>
    </subcellularLocation>
</comment>
<evidence type="ECO:0000313" key="11">
    <source>
        <dbReference type="Proteomes" id="UP000316426"/>
    </source>
</evidence>
<sequence>MQAVDARFADPTALLLGSTQQPAVPRPIWRRTKSIPLQERVNFTSQMSMMVGAGVSLSSALKSLTRQCQSPTMREALQDIQDDVLGGSSLSTSLRKHPKLFDPAYIATIAAGEASGRMQQVLTQLAELQRADLRLRRTIRGMLVYPVLLTLVSLAVVTTLVIFVLPRFATIFEQYELTLPLVTRVLMGIADEARSRWWLWVPLLAGGVGGAAAAVASEKGRVLFDTALLRMPGLKRVTQSLIGARACRLLGMLVLSGVPLVEALRLLRLAISNCVFRRLMVDLEDAVSNGRSLSDALEGNEALPPSAVELIATAEKTGRLGEVSQMMGAHYEEEGQTLARQLVSMLEPIVTIVMGGFVALVVLAVMLPVFDIATLSQG</sequence>
<dbReference type="EMBL" id="CP036349">
    <property type="protein sequence ID" value="QDV74261.1"/>
    <property type="molecule type" value="Genomic_DNA"/>
</dbReference>
<dbReference type="AlphaFoldDB" id="A0A518K8Z0"/>
<dbReference type="FunFam" id="1.20.81.30:FF:000001">
    <property type="entry name" value="Type II secretion system protein F"/>
    <property type="match status" value="1"/>
</dbReference>
<feature type="transmembrane region" description="Helical" evidence="8">
    <location>
        <begin position="197"/>
        <end position="216"/>
    </location>
</feature>
<dbReference type="Pfam" id="PF00482">
    <property type="entry name" value="T2SSF"/>
    <property type="match status" value="2"/>
</dbReference>
<feature type="transmembrane region" description="Helical" evidence="8">
    <location>
        <begin position="143"/>
        <end position="165"/>
    </location>
</feature>
<keyword evidence="6 8" id="KW-1133">Transmembrane helix</keyword>
<dbReference type="PRINTS" id="PR00812">
    <property type="entry name" value="BCTERIALGSPF"/>
</dbReference>
<dbReference type="KEGG" id="bmei:Spa11_24610"/>
<evidence type="ECO:0000259" key="9">
    <source>
        <dbReference type="Pfam" id="PF00482"/>
    </source>
</evidence>
<dbReference type="PANTHER" id="PTHR30012">
    <property type="entry name" value="GENERAL SECRETION PATHWAY PROTEIN"/>
    <property type="match status" value="1"/>
</dbReference>
<feature type="domain" description="Type II secretion system protein GspF" evidence="9">
    <location>
        <begin position="246"/>
        <end position="368"/>
    </location>
</feature>
<keyword evidence="7 8" id="KW-0472">Membrane</keyword>
<comment type="similarity">
    <text evidence="2">Belongs to the GSP F family.</text>
</comment>
<accession>A0A518K8Z0</accession>
<evidence type="ECO:0000256" key="5">
    <source>
        <dbReference type="ARBA" id="ARBA00022692"/>
    </source>
</evidence>
<organism evidence="10 11">
    <name type="scientific">Botrimarina mediterranea</name>
    <dbReference type="NCBI Taxonomy" id="2528022"/>
    <lineage>
        <taxon>Bacteria</taxon>
        <taxon>Pseudomonadati</taxon>
        <taxon>Planctomycetota</taxon>
        <taxon>Planctomycetia</taxon>
        <taxon>Pirellulales</taxon>
        <taxon>Lacipirellulaceae</taxon>
        <taxon>Botrimarina</taxon>
    </lineage>
</organism>
<dbReference type="InterPro" id="IPR018076">
    <property type="entry name" value="T2SS_GspF_dom"/>
</dbReference>
<feature type="transmembrane region" description="Helical" evidence="8">
    <location>
        <begin position="349"/>
        <end position="370"/>
    </location>
</feature>
<keyword evidence="5 8" id="KW-0812">Transmembrane</keyword>